<dbReference type="GO" id="GO:0006508">
    <property type="term" value="P:proteolysis"/>
    <property type="evidence" value="ECO:0007669"/>
    <property type="project" value="InterPro"/>
</dbReference>
<dbReference type="AlphaFoldDB" id="A0A444HBJ8"/>
<protein>
    <submittedName>
        <fullName evidence="3">Peptidase</fullName>
    </submittedName>
</protein>
<dbReference type="SMART" id="SM00245">
    <property type="entry name" value="TSPc"/>
    <property type="match status" value="1"/>
</dbReference>
<gene>
    <name evidence="3" type="ORF">EPI11_07420</name>
</gene>
<feature type="signal peptide" evidence="1">
    <location>
        <begin position="1"/>
        <end position="24"/>
    </location>
</feature>
<dbReference type="PANTHER" id="PTHR11261:SF3">
    <property type="entry name" value="RETINOL-BINDING PROTEIN 3"/>
    <property type="match status" value="1"/>
</dbReference>
<dbReference type="SUPFAM" id="SSF52096">
    <property type="entry name" value="ClpP/crotonase"/>
    <property type="match status" value="1"/>
</dbReference>
<name>A0A444HBJ8_9FLAO</name>
<dbReference type="EMBL" id="SBII01000004">
    <property type="protein sequence ID" value="RWX00842.1"/>
    <property type="molecule type" value="Genomic_DNA"/>
</dbReference>
<sequence>MKRLYFIVAALTSLLALCPESLSAQNIYKQDFLEFWEDCNTHYAYFKEQGINWGKIKEIYLPATDTIKNKYEFTCFLEQVINEFHNGHISLNQNYTTSNRILPSGSDVFAQKKDGSYFITDIRLGSKAQSIGLKPDMEIVLFNNEPVEIQLQKFLPKSTTNYTFAMYEYALNMLLAGTYDKKREFTIKKEGVLKNYSPDDVIVNTSAGLLDYKILDGNIGYIKINNSLGNYDLIPLFDKALDDLANTKGLILDVTETPGGGNTTIARAIMGRFTNKELAYQKHVIDEKKYGTVRSWIEYVVPRKQTYKGNLVVMAGHWTGSMGEGIVIGFDAMKRAKIVGTKMAGLLGAIYGFGMKNTGINFQIPGEKMYHVNGTPREDFVPKYLTENSEETYIKALKLLQ</sequence>
<evidence type="ECO:0000313" key="4">
    <source>
        <dbReference type="Proteomes" id="UP000287527"/>
    </source>
</evidence>
<proteinExistence type="predicted"/>
<evidence type="ECO:0000259" key="2">
    <source>
        <dbReference type="SMART" id="SM00245"/>
    </source>
</evidence>
<dbReference type="Gene3D" id="3.30.750.44">
    <property type="match status" value="1"/>
</dbReference>
<dbReference type="Proteomes" id="UP000287527">
    <property type="component" value="Unassembled WGS sequence"/>
</dbReference>
<dbReference type="InterPro" id="IPR028204">
    <property type="entry name" value="Tricorn_C1"/>
</dbReference>
<dbReference type="RefSeq" id="WP_128389324.1">
    <property type="nucleotide sequence ID" value="NZ_SBII01000004.1"/>
</dbReference>
<keyword evidence="1" id="KW-0732">Signal</keyword>
<evidence type="ECO:0000256" key="1">
    <source>
        <dbReference type="SAM" id="SignalP"/>
    </source>
</evidence>
<feature type="chain" id="PRO_5018978250" evidence="1">
    <location>
        <begin position="25"/>
        <end position="401"/>
    </location>
</feature>
<dbReference type="Gene3D" id="3.90.226.10">
    <property type="entry name" value="2-enoyl-CoA Hydratase, Chain A, domain 1"/>
    <property type="match status" value="1"/>
</dbReference>
<feature type="domain" description="Tail specific protease" evidence="2">
    <location>
        <begin position="180"/>
        <end position="387"/>
    </location>
</feature>
<dbReference type="GO" id="GO:0008236">
    <property type="term" value="F:serine-type peptidase activity"/>
    <property type="evidence" value="ECO:0007669"/>
    <property type="project" value="InterPro"/>
</dbReference>
<dbReference type="Pfam" id="PF03572">
    <property type="entry name" value="Peptidase_S41"/>
    <property type="match status" value="1"/>
</dbReference>
<evidence type="ECO:0000313" key="3">
    <source>
        <dbReference type="EMBL" id="RWX00842.1"/>
    </source>
</evidence>
<dbReference type="InterPro" id="IPR005151">
    <property type="entry name" value="Tail-specific_protease"/>
</dbReference>
<keyword evidence="4" id="KW-1185">Reference proteome</keyword>
<dbReference type="OrthoDB" id="9812068at2"/>
<dbReference type="PANTHER" id="PTHR11261">
    <property type="entry name" value="INTERPHOTORECEPTOR RETINOID-BINDING PROTEIN"/>
    <property type="match status" value="1"/>
</dbReference>
<organism evidence="3 4">
    <name type="scientific">Flavobacterium cerinum</name>
    <dbReference type="NCBI Taxonomy" id="2502784"/>
    <lineage>
        <taxon>Bacteria</taxon>
        <taxon>Pseudomonadati</taxon>
        <taxon>Bacteroidota</taxon>
        <taxon>Flavobacteriia</taxon>
        <taxon>Flavobacteriales</taxon>
        <taxon>Flavobacteriaceae</taxon>
        <taxon>Flavobacterium</taxon>
    </lineage>
</organism>
<reference evidence="3 4" key="1">
    <citation type="submission" date="2019-01" db="EMBL/GenBank/DDBJ databases">
        <title>Flavobacterium sp. nov.,isolated from freshwater.</title>
        <authorList>
            <person name="Zhang R."/>
            <person name="Du Z.-J."/>
        </authorList>
    </citation>
    <scope>NUCLEOTIDE SEQUENCE [LARGE SCALE GENOMIC DNA]</scope>
    <source>
        <strain evidence="3 4">1E403</strain>
    </source>
</reference>
<accession>A0A444HBJ8</accession>
<dbReference type="InterPro" id="IPR029045">
    <property type="entry name" value="ClpP/crotonase-like_dom_sf"/>
</dbReference>
<dbReference type="Pfam" id="PF14684">
    <property type="entry name" value="Tricorn_C1"/>
    <property type="match status" value="1"/>
</dbReference>
<comment type="caution">
    <text evidence="3">The sequence shown here is derived from an EMBL/GenBank/DDBJ whole genome shotgun (WGS) entry which is preliminary data.</text>
</comment>